<accession>G0NIV8</accession>
<gene>
    <name evidence="1" type="ORF">CAEBREN_20665</name>
</gene>
<reference evidence="2" key="1">
    <citation type="submission" date="2011-07" db="EMBL/GenBank/DDBJ databases">
        <authorList>
            <consortium name="Caenorhabditis brenneri Sequencing and Analysis Consortium"/>
            <person name="Wilson R.K."/>
        </authorList>
    </citation>
    <scope>NUCLEOTIDE SEQUENCE [LARGE SCALE GENOMIC DNA]</scope>
    <source>
        <strain evidence="2">PB2801</strain>
    </source>
</reference>
<evidence type="ECO:0000313" key="2">
    <source>
        <dbReference type="Proteomes" id="UP000008068"/>
    </source>
</evidence>
<sequence length="178" mass="21529">MDKLLVENLLQILHGVRIQLNNDDFDFILPIAYSLNLHNVIRYCDQQMIEYSCISPIELSSFEFLEEVVDYGLRRSLVQLVKRFEESFEVIDVAWRFNFSNVIRYCEFKIIERIEKFNIIDFREAFFFEMRHCLKRYMEYVDSVEMVAHLLKDIEETMGMEQMSSESMKTFVEKFMTF</sequence>
<dbReference type="EMBL" id="GL379892">
    <property type="protein sequence ID" value="EGT31978.1"/>
    <property type="molecule type" value="Genomic_DNA"/>
</dbReference>
<dbReference type="AlphaFoldDB" id="G0NIV8"/>
<protein>
    <submittedName>
        <fullName evidence="1">Uncharacterized protein</fullName>
    </submittedName>
</protein>
<organism evidence="2">
    <name type="scientific">Caenorhabditis brenneri</name>
    <name type="common">Nematode worm</name>
    <dbReference type="NCBI Taxonomy" id="135651"/>
    <lineage>
        <taxon>Eukaryota</taxon>
        <taxon>Metazoa</taxon>
        <taxon>Ecdysozoa</taxon>
        <taxon>Nematoda</taxon>
        <taxon>Chromadorea</taxon>
        <taxon>Rhabditida</taxon>
        <taxon>Rhabditina</taxon>
        <taxon>Rhabditomorpha</taxon>
        <taxon>Rhabditoidea</taxon>
        <taxon>Rhabditidae</taxon>
        <taxon>Peloderinae</taxon>
        <taxon>Caenorhabditis</taxon>
    </lineage>
</organism>
<evidence type="ECO:0000313" key="1">
    <source>
        <dbReference type="EMBL" id="EGT31978.1"/>
    </source>
</evidence>
<dbReference type="InParanoid" id="G0NIV8"/>
<proteinExistence type="predicted"/>
<dbReference type="HOGENOM" id="CLU_1422606_0_0_1"/>
<name>G0NIV8_CAEBE</name>
<dbReference type="Proteomes" id="UP000008068">
    <property type="component" value="Unassembled WGS sequence"/>
</dbReference>
<keyword evidence="2" id="KW-1185">Reference proteome</keyword>